<evidence type="ECO:0000256" key="6">
    <source>
        <dbReference type="ARBA" id="ARBA00022763"/>
    </source>
</evidence>
<keyword evidence="10 13" id="KW-0233">DNA recombination</keyword>
<dbReference type="STRING" id="1802583.A2311_04640"/>
<evidence type="ECO:0000256" key="12">
    <source>
        <dbReference type="ARBA" id="ARBA00029354"/>
    </source>
</evidence>
<gene>
    <name evidence="13" type="primary">ruvC</name>
    <name evidence="15" type="ORF">A2311_04640</name>
</gene>
<evidence type="ECO:0000313" key="16">
    <source>
        <dbReference type="Proteomes" id="UP000178951"/>
    </source>
</evidence>
<sequence length="167" mass="17904">MLTLGIDPGIATTGFGLVDQQADKLVHVRNGAILTSPSESTAVRIGQIYKELKAIIAQYKPEVVAVERLYFGQNTKTAMIVGQARGIILLAATEAGLPIAEYTPLQVKMALTGYGKAEKRQIQLMVKMLLGLSTLPKPDDAADALAVAITHINTFSLESRVMAGRIQ</sequence>
<comment type="caution">
    <text evidence="15">The sequence shown here is derived from an EMBL/GenBank/DDBJ whole genome shotgun (WGS) entry which is preliminary data.</text>
</comment>
<dbReference type="GO" id="GO:0048476">
    <property type="term" value="C:Holliday junction resolvase complex"/>
    <property type="evidence" value="ECO:0007669"/>
    <property type="project" value="UniProtKB-UniRule"/>
</dbReference>
<comment type="subunit">
    <text evidence="13">Homodimer which binds Holliday junction (HJ) DNA. The HJ becomes 2-fold symmetrical on binding to RuvC with unstacked arms; it has a different conformation from HJ DNA in complex with RuvA. In the full resolvosome a probable DNA-RuvA(4)-RuvB(12)-RuvC(2) complex forms which resolves the HJ.</text>
</comment>
<dbReference type="GO" id="GO:0006281">
    <property type="term" value="P:DNA repair"/>
    <property type="evidence" value="ECO:0007669"/>
    <property type="project" value="UniProtKB-UniRule"/>
</dbReference>
<dbReference type="GO" id="GO:0005737">
    <property type="term" value="C:cytoplasm"/>
    <property type="evidence" value="ECO:0007669"/>
    <property type="project" value="UniProtKB-SubCell"/>
</dbReference>
<feature type="binding site" evidence="13">
    <location>
        <position position="140"/>
    </location>
    <ligand>
        <name>Mg(2+)</name>
        <dbReference type="ChEBI" id="CHEBI:18420"/>
        <label>1</label>
    </ligand>
</feature>
<dbReference type="EMBL" id="MEUF01000027">
    <property type="protein sequence ID" value="OGC35456.1"/>
    <property type="molecule type" value="Genomic_DNA"/>
</dbReference>
<comment type="catalytic activity">
    <reaction evidence="12 13">
        <text>Endonucleolytic cleavage at a junction such as a reciprocal single-stranded crossover between two homologous DNA duplexes (Holliday junction).</text>
        <dbReference type="EC" id="3.1.21.10"/>
    </reaction>
</comment>
<dbReference type="AlphaFoldDB" id="A0A1F4TS21"/>
<evidence type="ECO:0000256" key="3">
    <source>
        <dbReference type="ARBA" id="ARBA00022722"/>
    </source>
</evidence>
<keyword evidence="3 13" id="KW-0540">Nuclease</keyword>
<feature type="active site" evidence="13">
    <location>
        <position position="67"/>
    </location>
</feature>
<dbReference type="Gene3D" id="3.30.420.10">
    <property type="entry name" value="Ribonuclease H-like superfamily/Ribonuclease H"/>
    <property type="match status" value="1"/>
</dbReference>
<evidence type="ECO:0000256" key="14">
    <source>
        <dbReference type="NCBIfam" id="TIGR00228"/>
    </source>
</evidence>
<dbReference type="GO" id="GO:0003677">
    <property type="term" value="F:DNA binding"/>
    <property type="evidence" value="ECO:0007669"/>
    <property type="project" value="UniProtKB-KW"/>
</dbReference>
<comment type="subcellular location">
    <subcellularLocation>
        <location evidence="13">Cytoplasm</location>
    </subcellularLocation>
</comment>
<comment type="function">
    <text evidence="13">The RuvA-RuvB-RuvC complex processes Holliday junction (HJ) DNA during genetic recombination and DNA repair. Endonuclease that resolves HJ intermediates. Cleaves cruciform DNA by making single-stranded nicks across the HJ at symmetrical positions within the homologous arms, yielding a 5'-phosphate and a 3'-hydroxyl group; requires a central core of homology in the junction. The consensus cleavage sequence is 5'-(A/T)TT(C/G)-3'. Cleavage occurs on the 3'-side of the TT dinucleotide at the point of strand exchange. HJ branch migration catalyzed by RuvA-RuvB allows RuvC to scan DNA until it finds its consensus sequence, where it cleaves and resolves the cruciform DNA.</text>
</comment>
<dbReference type="PRINTS" id="PR00696">
    <property type="entry name" value="RSOLVASERUVC"/>
</dbReference>
<reference evidence="15 16" key="1">
    <citation type="journal article" date="2016" name="Nat. Commun.">
        <title>Thousands of microbial genomes shed light on interconnected biogeochemical processes in an aquifer system.</title>
        <authorList>
            <person name="Anantharaman K."/>
            <person name="Brown C.T."/>
            <person name="Hug L.A."/>
            <person name="Sharon I."/>
            <person name="Castelle C.J."/>
            <person name="Probst A.J."/>
            <person name="Thomas B.C."/>
            <person name="Singh A."/>
            <person name="Wilkins M.J."/>
            <person name="Karaoz U."/>
            <person name="Brodie E.L."/>
            <person name="Williams K.H."/>
            <person name="Hubbard S.S."/>
            <person name="Banfield J.F."/>
        </authorList>
    </citation>
    <scope>NUCLEOTIDE SEQUENCE [LARGE SCALE GENOMIC DNA]</scope>
</reference>
<dbReference type="PANTHER" id="PTHR30194:SF3">
    <property type="entry name" value="CROSSOVER JUNCTION ENDODEOXYRIBONUCLEASE RUVC"/>
    <property type="match status" value="1"/>
</dbReference>
<evidence type="ECO:0000256" key="5">
    <source>
        <dbReference type="ARBA" id="ARBA00022759"/>
    </source>
</evidence>
<dbReference type="EC" id="3.1.21.10" evidence="13 14"/>
<evidence type="ECO:0000256" key="9">
    <source>
        <dbReference type="ARBA" id="ARBA00023125"/>
    </source>
</evidence>
<protein>
    <recommendedName>
        <fullName evidence="13 14">Crossover junction endodeoxyribonuclease RuvC</fullName>
        <ecNumber evidence="13 14">3.1.21.10</ecNumber>
    </recommendedName>
    <alternativeName>
        <fullName evidence="13">Holliday junction nuclease RuvC</fullName>
    </alternativeName>
    <alternativeName>
        <fullName evidence="13">Holliday junction resolvase RuvC</fullName>
    </alternativeName>
</protein>
<dbReference type="InterPro" id="IPR012337">
    <property type="entry name" value="RNaseH-like_sf"/>
</dbReference>
<keyword evidence="7 13" id="KW-0378">Hydrolase</keyword>
<keyword evidence="9 13" id="KW-0238">DNA-binding</keyword>
<evidence type="ECO:0000256" key="2">
    <source>
        <dbReference type="ARBA" id="ARBA00022490"/>
    </source>
</evidence>
<dbReference type="InterPro" id="IPR036397">
    <property type="entry name" value="RNaseH_sf"/>
</dbReference>
<dbReference type="GO" id="GO:0000287">
    <property type="term" value="F:magnesium ion binding"/>
    <property type="evidence" value="ECO:0007669"/>
    <property type="project" value="UniProtKB-UniRule"/>
</dbReference>
<dbReference type="InterPro" id="IPR002176">
    <property type="entry name" value="X-over_junc_endoDNase_RuvC"/>
</dbReference>
<dbReference type="FunFam" id="3.30.420.10:FF:000002">
    <property type="entry name" value="Crossover junction endodeoxyribonuclease RuvC"/>
    <property type="match status" value="1"/>
</dbReference>
<keyword evidence="5 13" id="KW-0255">Endonuclease</keyword>
<evidence type="ECO:0000256" key="13">
    <source>
        <dbReference type="HAMAP-Rule" id="MF_00034"/>
    </source>
</evidence>
<dbReference type="NCBIfam" id="TIGR00228">
    <property type="entry name" value="ruvC"/>
    <property type="match status" value="1"/>
</dbReference>
<dbReference type="NCBIfam" id="NF000711">
    <property type="entry name" value="PRK00039.2-1"/>
    <property type="match status" value="1"/>
</dbReference>
<organism evidence="15 16">
    <name type="scientific">candidate division WOR-1 bacterium RIFOXYB2_FULL_48_7</name>
    <dbReference type="NCBI Taxonomy" id="1802583"/>
    <lineage>
        <taxon>Bacteria</taxon>
        <taxon>Bacillati</taxon>
        <taxon>Saganbacteria</taxon>
    </lineage>
</organism>
<dbReference type="SUPFAM" id="SSF53098">
    <property type="entry name" value="Ribonuclease H-like"/>
    <property type="match status" value="1"/>
</dbReference>
<evidence type="ECO:0000256" key="7">
    <source>
        <dbReference type="ARBA" id="ARBA00022801"/>
    </source>
</evidence>
<accession>A0A1F4TS21</accession>
<dbReference type="Pfam" id="PF02075">
    <property type="entry name" value="RuvC"/>
    <property type="match status" value="1"/>
</dbReference>
<feature type="binding site" evidence="13">
    <location>
        <position position="67"/>
    </location>
    <ligand>
        <name>Mg(2+)</name>
        <dbReference type="ChEBI" id="CHEBI:18420"/>
        <label>2</label>
    </ligand>
</feature>
<evidence type="ECO:0000256" key="8">
    <source>
        <dbReference type="ARBA" id="ARBA00022842"/>
    </source>
</evidence>
<comment type="similarity">
    <text evidence="1 13">Belongs to the RuvC family.</text>
</comment>
<keyword evidence="6 13" id="KW-0227">DNA damage</keyword>
<keyword evidence="11 13" id="KW-0234">DNA repair</keyword>
<evidence type="ECO:0000256" key="10">
    <source>
        <dbReference type="ARBA" id="ARBA00023172"/>
    </source>
</evidence>
<keyword evidence="8 13" id="KW-0460">Magnesium</keyword>
<dbReference type="GO" id="GO:0006310">
    <property type="term" value="P:DNA recombination"/>
    <property type="evidence" value="ECO:0007669"/>
    <property type="project" value="UniProtKB-UniRule"/>
</dbReference>
<dbReference type="Proteomes" id="UP000178951">
    <property type="component" value="Unassembled WGS sequence"/>
</dbReference>
<evidence type="ECO:0000256" key="1">
    <source>
        <dbReference type="ARBA" id="ARBA00009518"/>
    </source>
</evidence>
<evidence type="ECO:0000256" key="4">
    <source>
        <dbReference type="ARBA" id="ARBA00022723"/>
    </source>
</evidence>
<comment type="cofactor">
    <cofactor evidence="13">
        <name>Mg(2+)</name>
        <dbReference type="ChEBI" id="CHEBI:18420"/>
    </cofactor>
    <text evidence="13">Binds 2 Mg(2+) ion per subunit.</text>
</comment>
<evidence type="ECO:0000256" key="11">
    <source>
        <dbReference type="ARBA" id="ARBA00023204"/>
    </source>
</evidence>
<dbReference type="PROSITE" id="PS01321">
    <property type="entry name" value="RUVC"/>
    <property type="match status" value="1"/>
</dbReference>
<dbReference type="PANTHER" id="PTHR30194">
    <property type="entry name" value="CROSSOVER JUNCTION ENDODEOXYRIBONUCLEASE RUVC"/>
    <property type="match status" value="1"/>
</dbReference>
<proteinExistence type="inferred from homology"/>
<feature type="binding site" evidence="13">
    <location>
        <position position="7"/>
    </location>
    <ligand>
        <name>Mg(2+)</name>
        <dbReference type="ChEBI" id="CHEBI:18420"/>
        <label>1</label>
    </ligand>
</feature>
<evidence type="ECO:0000313" key="15">
    <source>
        <dbReference type="EMBL" id="OGC35456.1"/>
    </source>
</evidence>
<feature type="active site" evidence="13">
    <location>
        <position position="7"/>
    </location>
</feature>
<keyword evidence="4 13" id="KW-0479">Metal-binding</keyword>
<dbReference type="GO" id="GO:0008821">
    <property type="term" value="F:crossover junction DNA endonuclease activity"/>
    <property type="evidence" value="ECO:0007669"/>
    <property type="project" value="UniProtKB-UniRule"/>
</dbReference>
<keyword evidence="2 13" id="KW-0963">Cytoplasm</keyword>
<name>A0A1F4TS21_UNCSA</name>
<dbReference type="InterPro" id="IPR020563">
    <property type="entry name" value="X-over_junc_endoDNase_Mg_BS"/>
</dbReference>
<dbReference type="HAMAP" id="MF_00034">
    <property type="entry name" value="RuvC"/>
    <property type="match status" value="1"/>
</dbReference>
<feature type="active site" evidence="13">
    <location>
        <position position="140"/>
    </location>
</feature>
<dbReference type="CDD" id="cd16962">
    <property type="entry name" value="RuvC"/>
    <property type="match status" value="1"/>
</dbReference>